<evidence type="ECO:0000256" key="1">
    <source>
        <dbReference type="SAM" id="Phobius"/>
    </source>
</evidence>
<keyword evidence="1" id="KW-0472">Membrane</keyword>
<name>A0A2A5WIL4_9GAMM</name>
<reference evidence="2 3" key="1">
    <citation type="submission" date="2017-08" db="EMBL/GenBank/DDBJ databases">
        <title>Fine stratification of microbial communities through a metagenomic profile of the photic zone.</title>
        <authorList>
            <person name="Haro-Moreno J.M."/>
            <person name="Lopez-Perez M."/>
            <person name="De La Torre J."/>
            <person name="Picazo A."/>
            <person name="Camacho A."/>
            <person name="Rodriguez-Valera F."/>
        </authorList>
    </citation>
    <scope>NUCLEOTIDE SEQUENCE [LARGE SCALE GENOMIC DNA]</scope>
    <source>
        <strain evidence="2">MED-G24</strain>
    </source>
</reference>
<dbReference type="AlphaFoldDB" id="A0A2A5WIL4"/>
<dbReference type="Proteomes" id="UP000219327">
    <property type="component" value="Unassembled WGS sequence"/>
</dbReference>
<evidence type="ECO:0000313" key="3">
    <source>
        <dbReference type="Proteomes" id="UP000219327"/>
    </source>
</evidence>
<protein>
    <submittedName>
        <fullName evidence="2">Uncharacterized protein</fullName>
    </submittedName>
</protein>
<proteinExistence type="predicted"/>
<feature type="transmembrane region" description="Helical" evidence="1">
    <location>
        <begin position="20"/>
        <end position="38"/>
    </location>
</feature>
<keyword evidence="1" id="KW-1133">Transmembrane helix</keyword>
<comment type="caution">
    <text evidence="2">The sequence shown here is derived from an EMBL/GenBank/DDBJ whole genome shotgun (WGS) entry which is preliminary data.</text>
</comment>
<dbReference type="EMBL" id="NTKD01000074">
    <property type="protein sequence ID" value="PDH36117.1"/>
    <property type="molecule type" value="Genomic_DNA"/>
</dbReference>
<organism evidence="2 3">
    <name type="scientific">OM182 bacterium MED-G24</name>
    <dbReference type="NCBI Taxonomy" id="1986255"/>
    <lineage>
        <taxon>Bacteria</taxon>
        <taxon>Pseudomonadati</taxon>
        <taxon>Pseudomonadota</taxon>
        <taxon>Gammaproteobacteria</taxon>
        <taxon>OMG group</taxon>
        <taxon>OM182 clade</taxon>
    </lineage>
</organism>
<keyword evidence="1" id="KW-0812">Transmembrane</keyword>
<evidence type="ECO:0000313" key="2">
    <source>
        <dbReference type="EMBL" id="PDH36117.1"/>
    </source>
</evidence>
<sequence>MIPPVLLLIYISSGNRRIPIPIPLFIAWPILLIGLLAIGTKFKAMCRIAAATRGLKISVQSRNKDNVLIWVL</sequence>
<accession>A0A2A5WIL4</accession>
<gene>
    <name evidence="2" type="ORF">CNE99_10185</name>
</gene>